<dbReference type="Pfam" id="PF05821">
    <property type="entry name" value="NDUF_B8"/>
    <property type="match status" value="1"/>
</dbReference>
<evidence type="ECO:0008006" key="3">
    <source>
        <dbReference type="Google" id="ProtNLM"/>
    </source>
</evidence>
<dbReference type="AlphaFoldDB" id="A0A0H2RVC9"/>
<gene>
    <name evidence="1" type="ORF">SCHPADRAFT_931569</name>
</gene>
<dbReference type="PANTHER" id="PTHR12840">
    <property type="entry name" value="NADH-UBIQUINONE OXIDOREDUCTASE ASHI SUBUNIT"/>
    <property type="match status" value="1"/>
</dbReference>
<reference evidence="1 2" key="1">
    <citation type="submission" date="2015-04" db="EMBL/GenBank/DDBJ databases">
        <title>Complete genome sequence of Schizopora paradoxa KUC8140, a cosmopolitan wood degrader in East Asia.</title>
        <authorList>
            <consortium name="DOE Joint Genome Institute"/>
            <person name="Min B."/>
            <person name="Park H."/>
            <person name="Jang Y."/>
            <person name="Kim J.-J."/>
            <person name="Kim K.H."/>
            <person name="Pangilinan J."/>
            <person name="Lipzen A."/>
            <person name="Riley R."/>
            <person name="Grigoriev I.V."/>
            <person name="Spatafora J.W."/>
            <person name="Choi I.-G."/>
        </authorList>
    </citation>
    <scope>NUCLEOTIDE SEQUENCE [LARGE SCALE GENOMIC DNA]</scope>
    <source>
        <strain evidence="1 2">KUC8140</strain>
    </source>
</reference>
<name>A0A0H2RVC9_9AGAM</name>
<dbReference type="Proteomes" id="UP000053477">
    <property type="component" value="Unassembled WGS sequence"/>
</dbReference>
<organism evidence="1 2">
    <name type="scientific">Schizopora paradoxa</name>
    <dbReference type="NCBI Taxonomy" id="27342"/>
    <lineage>
        <taxon>Eukaryota</taxon>
        <taxon>Fungi</taxon>
        <taxon>Dikarya</taxon>
        <taxon>Basidiomycota</taxon>
        <taxon>Agaricomycotina</taxon>
        <taxon>Agaricomycetes</taxon>
        <taxon>Hymenochaetales</taxon>
        <taxon>Schizoporaceae</taxon>
        <taxon>Schizopora</taxon>
    </lineage>
</organism>
<dbReference type="GO" id="GO:0005739">
    <property type="term" value="C:mitochondrion"/>
    <property type="evidence" value="ECO:0007669"/>
    <property type="project" value="InterPro"/>
</dbReference>
<dbReference type="STRING" id="27342.A0A0H2RVC9"/>
<accession>A0A0H2RVC9</accession>
<keyword evidence="2" id="KW-1185">Reference proteome</keyword>
<evidence type="ECO:0000313" key="1">
    <source>
        <dbReference type="EMBL" id="KLO08781.1"/>
    </source>
</evidence>
<dbReference type="OrthoDB" id="2014058at2759"/>
<dbReference type="EMBL" id="KQ086077">
    <property type="protein sequence ID" value="KLO08781.1"/>
    <property type="molecule type" value="Genomic_DNA"/>
</dbReference>
<dbReference type="PANTHER" id="PTHR12840:SF1">
    <property type="entry name" value="NADH DEHYDROGENASE [UBIQUINONE] 1 BETA SUBCOMPLEX SUBUNIT 8, MITOCHONDRIAL"/>
    <property type="match status" value="1"/>
</dbReference>
<sequence length="155" mass="17624">MNIPTLRTASVQRRALAVVVRNAQHRRYATPVAYESKEKDPQLGDYPQLPDVSRQYLPPTGWWDNQMRRNFGDTLHEREELYSMWGPDVPSVPPSQALFQFSVAVLGFASIAFFCNLATPESPVIPREYPYSGLVVELGGLEENKARPEQETEDE</sequence>
<dbReference type="InterPro" id="IPR008699">
    <property type="entry name" value="NDUFB8"/>
</dbReference>
<proteinExistence type="predicted"/>
<dbReference type="InParanoid" id="A0A0H2RVC9"/>
<protein>
    <recommendedName>
        <fullName evidence="3">Ndufb8, NADH dehydrogenase 19kDa subunit</fullName>
    </recommendedName>
</protein>
<evidence type="ECO:0000313" key="2">
    <source>
        <dbReference type="Proteomes" id="UP000053477"/>
    </source>
</evidence>